<dbReference type="InterPro" id="IPR003489">
    <property type="entry name" value="RHF/RaiA"/>
</dbReference>
<comment type="similarity">
    <text evidence="2">Belongs to the HPF/YfiA ribosome-associated protein family. Long HPF subfamily.</text>
</comment>
<dbReference type="HAMAP" id="MF_00839">
    <property type="entry name" value="HPF"/>
    <property type="match status" value="1"/>
</dbReference>
<comment type="subcellular location">
    <subcellularLocation>
        <location evidence="2">Cytoplasm</location>
    </subcellularLocation>
</comment>
<evidence type="ECO:0000256" key="1">
    <source>
        <dbReference type="ARBA" id="ARBA00022845"/>
    </source>
</evidence>
<dbReference type="AlphaFoldDB" id="A0A371J6Z6"/>
<accession>A0A371J6Z6</accession>
<dbReference type="OrthoDB" id="9794975at2"/>
<dbReference type="Proteomes" id="UP000215694">
    <property type="component" value="Unassembled WGS sequence"/>
</dbReference>
<dbReference type="InterPro" id="IPR034694">
    <property type="entry name" value="HPF_long/plastid"/>
</dbReference>
<dbReference type="GO" id="GO:0022627">
    <property type="term" value="C:cytosolic small ribosomal subunit"/>
    <property type="evidence" value="ECO:0007669"/>
    <property type="project" value="TreeGrafter"/>
</dbReference>
<comment type="caution">
    <text evidence="4">The sequence shown here is derived from an EMBL/GenBank/DDBJ whole genome shotgun (WGS) entry which is preliminary data.</text>
</comment>
<dbReference type="InterPro" id="IPR038416">
    <property type="entry name" value="Ribosom_S30AE_C_sf"/>
</dbReference>
<dbReference type="Pfam" id="PF02482">
    <property type="entry name" value="Ribosomal_S30AE"/>
    <property type="match status" value="1"/>
</dbReference>
<dbReference type="EMBL" id="NOJY02000006">
    <property type="protein sequence ID" value="RDY28542.1"/>
    <property type="molecule type" value="Genomic_DNA"/>
</dbReference>
<dbReference type="InterPro" id="IPR050574">
    <property type="entry name" value="HPF/YfiA_ribosome-assoc"/>
</dbReference>
<dbReference type="SUPFAM" id="SSF69754">
    <property type="entry name" value="Ribosome binding protein Y (YfiA homologue)"/>
    <property type="match status" value="1"/>
</dbReference>
<dbReference type="GO" id="GO:0043024">
    <property type="term" value="F:ribosomal small subunit binding"/>
    <property type="evidence" value="ECO:0007669"/>
    <property type="project" value="TreeGrafter"/>
</dbReference>
<dbReference type="Gene3D" id="3.30.505.50">
    <property type="entry name" value="Sigma 54 modulation/S30EA ribosomal protein, C-terminal domain"/>
    <property type="match status" value="1"/>
</dbReference>
<evidence type="ECO:0000313" key="5">
    <source>
        <dbReference type="Proteomes" id="UP000215694"/>
    </source>
</evidence>
<proteinExistence type="inferred from homology"/>
<dbReference type="GO" id="GO:0045900">
    <property type="term" value="P:negative regulation of translational elongation"/>
    <property type="evidence" value="ECO:0007669"/>
    <property type="project" value="TreeGrafter"/>
</dbReference>
<reference evidence="4 5" key="1">
    <citation type="journal article" date="2017" name="Genome Announc.">
        <title>Draft Genome Sequence of Romboutsia weinsteinii sp. nov. Strain CCRI-19649(T) Isolated from Surface Water.</title>
        <authorList>
            <person name="Maheux A.F."/>
            <person name="Boudreau D.K."/>
            <person name="Berube E."/>
            <person name="Boissinot M."/>
            <person name="Cantin P."/>
            <person name="Raymond F."/>
            <person name="Corbeil J."/>
            <person name="Omar R.F."/>
            <person name="Bergeron M.G."/>
        </authorList>
    </citation>
    <scope>NUCLEOTIDE SEQUENCE [LARGE SCALE GENOMIC DNA]</scope>
    <source>
        <strain evidence="4 5">CCRI-19649</strain>
    </source>
</reference>
<dbReference type="InterPro" id="IPR036567">
    <property type="entry name" value="RHF-like"/>
</dbReference>
<name>A0A371J6Z6_9FIRM</name>
<dbReference type="RefSeq" id="WP_094366338.1">
    <property type="nucleotide sequence ID" value="NZ_NOJY02000006.1"/>
</dbReference>
<evidence type="ECO:0000256" key="2">
    <source>
        <dbReference type="HAMAP-Rule" id="MF_00839"/>
    </source>
</evidence>
<evidence type="ECO:0000313" key="4">
    <source>
        <dbReference type="EMBL" id="RDY28542.1"/>
    </source>
</evidence>
<dbReference type="Gene3D" id="3.30.160.100">
    <property type="entry name" value="Ribosome hibernation promotion factor-like"/>
    <property type="match status" value="1"/>
</dbReference>
<dbReference type="CDD" id="cd00552">
    <property type="entry name" value="RaiA"/>
    <property type="match status" value="1"/>
</dbReference>
<dbReference type="Pfam" id="PF16321">
    <property type="entry name" value="Ribosom_S30AE_C"/>
    <property type="match status" value="1"/>
</dbReference>
<evidence type="ECO:0000259" key="3">
    <source>
        <dbReference type="Pfam" id="PF16321"/>
    </source>
</evidence>
<feature type="domain" description="Sigma 54 modulation/S30EA ribosomal protein C-terminal" evidence="3">
    <location>
        <begin position="119"/>
        <end position="173"/>
    </location>
</feature>
<comment type="function">
    <text evidence="2">Required for dimerization of active 70S ribosomes into 100S ribosomes in stationary phase; 100S ribosomes are translationally inactive and sometimes present during exponential growth.</text>
</comment>
<keyword evidence="2" id="KW-0963">Cytoplasm</keyword>
<dbReference type="PANTHER" id="PTHR33231:SF1">
    <property type="entry name" value="30S RIBOSOMAL PROTEIN"/>
    <property type="match status" value="1"/>
</dbReference>
<organism evidence="4 5">
    <name type="scientific">Romboutsia weinsteinii</name>
    <dbReference type="NCBI Taxonomy" id="2020949"/>
    <lineage>
        <taxon>Bacteria</taxon>
        <taxon>Bacillati</taxon>
        <taxon>Bacillota</taxon>
        <taxon>Clostridia</taxon>
        <taxon>Peptostreptococcales</taxon>
        <taxon>Peptostreptococcaceae</taxon>
        <taxon>Romboutsia</taxon>
    </lineage>
</organism>
<dbReference type="NCBIfam" id="TIGR00741">
    <property type="entry name" value="yfiA"/>
    <property type="match status" value="1"/>
</dbReference>
<keyword evidence="5" id="KW-1185">Reference proteome</keyword>
<dbReference type="PANTHER" id="PTHR33231">
    <property type="entry name" value="30S RIBOSOMAL PROTEIN"/>
    <property type="match status" value="1"/>
</dbReference>
<gene>
    <name evidence="4" type="primary">raiA</name>
    <name evidence="2" type="synonym">hpf</name>
    <name evidence="4" type="ORF">CHL78_004975</name>
</gene>
<keyword evidence="1 2" id="KW-0810">Translation regulation</keyword>
<sequence length="177" mass="21033">MNIIIVSKRVEITNAIREKIEAKIEKLSKYINEDTDINVKIDVKKKNQKIEVTIHTKAGVIIRAEESQEDLYSAIDLVYDKLYKQLRKYKTQTLKKNKRNESIRFENIEEYVACDLDDDEPIKRRKKFKIDKPMTHEEAIIQMDLLGHNFFIFRELESETVNVIYKRHDGYGLIEQV</sequence>
<comment type="subunit">
    <text evidence="2">Interacts with 100S ribosomes.</text>
</comment>
<dbReference type="InterPro" id="IPR032528">
    <property type="entry name" value="Ribosom_S30AE_C"/>
</dbReference>
<protein>
    <recommendedName>
        <fullName evidence="2">Ribosome hibernation promoting factor</fullName>
        <shortName evidence="2">HPF</shortName>
    </recommendedName>
</protein>